<accession>A0ACC0HIZ2</accession>
<comment type="caution">
    <text evidence="1">The sequence shown here is derived from an EMBL/GenBank/DDBJ whole genome shotgun (WGS) entry which is preliminary data.</text>
</comment>
<organism evidence="1 2">
    <name type="scientific">Camellia lanceoleosa</name>
    <dbReference type="NCBI Taxonomy" id="1840588"/>
    <lineage>
        <taxon>Eukaryota</taxon>
        <taxon>Viridiplantae</taxon>
        <taxon>Streptophyta</taxon>
        <taxon>Embryophyta</taxon>
        <taxon>Tracheophyta</taxon>
        <taxon>Spermatophyta</taxon>
        <taxon>Magnoliopsida</taxon>
        <taxon>eudicotyledons</taxon>
        <taxon>Gunneridae</taxon>
        <taxon>Pentapetalae</taxon>
        <taxon>asterids</taxon>
        <taxon>Ericales</taxon>
        <taxon>Theaceae</taxon>
        <taxon>Camellia</taxon>
    </lineage>
</organism>
<gene>
    <name evidence="1" type="ORF">LOK49_LG06G01615</name>
</gene>
<dbReference type="EMBL" id="CM045762">
    <property type="protein sequence ID" value="KAI8012628.1"/>
    <property type="molecule type" value="Genomic_DNA"/>
</dbReference>
<reference evidence="1 2" key="1">
    <citation type="journal article" date="2022" name="Plant J.">
        <title>Chromosome-level genome of Camellia lanceoleosa provides a valuable resource for understanding genome evolution and self-incompatibility.</title>
        <authorList>
            <person name="Gong W."/>
            <person name="Xiao S."/>
            <person name="Wang L."/>
            <person name="Liao Z."/>
            <person name="Chang Y."/>
            <person name="Mo W."/>
            <person name="Hu G."/>
            <person name="Li W."/>
            <person name="Zhao G."/>
            <person name="Zhu H."/>
            <person name="Hu X."/>
            <person name="Ji K."/>
            <person name="Xiang X."/>
            <person name="Song Q."/>
            <person name="Yuan D."/>
            <person name="Jin S."/>
            <person name="Zhang L."/>
        </authorList>
    </citation>
    <scope>NUCLEOTIDE SEQUENCE [LARGE SCALE GENOMIC DNA]</scope>
    <source>
        <strain evidence="1">SQ_2022a</strain>
    </source>
</reference>
<sequence>MTAPIIRHRQSSLTPDPLSPSLVPHCRSSSLTAGAASLSLSQTMLTVVRSSPPLLPRRRSSLTADFKGFGGFSAELLCQQSPEGEKICLNSDLWHACAGPLVSLPAVGSRVVYFPQGHSEQVGWDESTAGERQPRVSLWEIEPLTTFPIVKYVFHYEW</sequence>
<dbReference type="Proteomes" id="UP001060215">
    <property type="component" value="Chromosome 5"/>
</dbReference>
<evidence type="ECO:0000313" key="1">
    <source>
        <dbReference type="EMBL" id="KAI8012628.1"/>
    </source>
</evidence>
<proteinExistence type="predicted"/>
<evidence type="ECO:0000313" key="2">
    <source>
        <dbReference type="Proteomes" id="UP001060215"/>
    </source>
</evidence>
<keyword evidence="2" id="KW-1185">Reference proteome</keyword>
<protein>
    <submittedName>
        <fullName evidence="1">Auxin response factor 8</fullName>
    </submittedName>
</protein>
<name>A0ACC0HIZ2_9ERIC</name>